<evidence type="ECO:0000313" key="1">
    <source>
        <dbReference type="EMBL" id="TWP53226.1"/>
    </source>
</evidence>
<dbReference type="Proteomes" id="UP000316639">
    <property type="component" value="Unassembled WGS sequence"/>
</dbReference>
<sequence>MEHDAIQAEFSDDVQVEHKDEIKIELQGPHGEIDPRALAEAIVALDKIIRSLPQDEPVPASISSLSVGSAKVGIRTNERAAAVIRSGLRDLFHESAVPAGWSVETVAGLLELDQVRKRSGVEGIWLRISDALTPVDEQLALHARESIQPPPPSLGSVRGELYRYNGHQHTAALRDYRTGKIVTVTFPAKHAAMVRQALDQEVEVWGRVTRNIYDQVESIALEGLTALGAPESRVALDDVIGLFGPDWTEGMDSADWIRRQRG</sequence>
<proteinExistence type="predicted"/>
<evidence type="ECO:0000313" key="2">
    <source>
        <dbReference type="Proteomes" id="UP000316639"/>
    </source>
</evidence>
<accession>A0A563EZS8</accession>
<dbReference type="EMBL" id="VOBR01000003">
    <property type="protein sequence ID" value="TWP53226.1"/>
    <property type="molecule type" value="Genomic_DNA"/>
</dbReference>
<protein>
    <submittedName>
        <fullName evidence="1">Uncharacterized protein</fullName>
    </submittedName>
</protein>
<dbReference type="OrthoDB" id="4761938at2"/>
<comment type="caution">
    <text evidence="1">The sequence shown here is derived from an EMBL/GenBank/DDBJ whole genome shotgun (WGS) entry which is preliminary data.</text>
</comment>
<name>A0A563EZS8_9PSEU</name>
<keyword evidence="2" id="KW-1185">Reference proteome</keyword>
<organism evidence="1 2">
    <name type="scientific">Lentzea tibetensis</name>
    <dbReference type="NCBI Taxonomy" id="2591470"/>
    <lineage>
        <taxon>Bacteria</taxon>
        <taxon>Bacillati</taxon>
        <taxon>Actinomycetota</taxon>
        <taxon>Actinomycetes</taxon>
        <taxon>Pseudonocardiales</taxon>
        <taxon>Pseudonocardiaceae</taxon>
        <taxon>Lentzea</taxon>
    </lineage>
</organism>
<reference evidence="1 2" key="1">
    <citation type="submission" date="2019-07" db="EMBL/GenBank/DDBJ databases">
        <title>Lentzea xizangensis sp. nov., isolated from Qinghai-Tibetan Plateau Soils.</title>
        <authorList>
            <person name="Huang J."/>
        </authorList>
    </citation>
    <scope>NUCLEOTIDE SEQUENCE [LARGE SCALE GENOMIC DNA]</scope>
    <source>
        <strain evidence="1 2">FXJ1.1311</strain>
    </source>
</reference>
<gene>
    <name evidence="1" type="ORF">FKR81_04445</name>
</gene>
<dbReference type="RefSeq" id="WP_146349637.1">
    <property type="nucleotide sequence ID" value="NZ_VOBR01000003.1"/>
</dbReference>
<dbReference type="AlphaFoldDB" id="A0A563EZS8"/>